<dbReference type="InterPro" id="IPR036388">
    <property type="entry name" value="WH-like_DNA-bd_sf"/>
</dbReference>
<evidence type="ECO:0000313" key="6">
    <source>
        <dbReference type="Proteomes" id="UP000464577"/>
    </source>
</evidence>
<dbReference type="RefSeq" id="WP_162390785.1">
    <property type="nucleotide sequence ID" value="NZ_CP045997.1"/>
</dbReference>
<dbReference type="AlphaFoldDB" id="A0A6P1W4N3"/>
<keyword evidence="6" id="KW-1185">Reference proteome</keyword>
<evidence type="ECO:0000256" key="1">
    <source>
        <dbReference type="ARBA" id="ARBA00023015"/>
    </source>
</evidence>
<reference evidence="5 6" key="1">
    <citation type="submission" date="2019-11" db="EMBL/GenBank/DDBJ databases">
        <title>Spirosoma endbachense sp. nov., isolated from a natural salt meadow.</title>
        <authorList>
            <person name="Rojas J."/>
            <person name="Ambika Manirajan B."/>
            <person name="Ratering S."/>
            <person name="Suarez C."/>
            <person name="Geissler-Plaum R."/>
            <person name="Schnell S."/>
        </authorList>
    </citation>
    <scope>NUCLEOTIDE SEQUENCE [LARGE SCALE GENOMIC DNA]</scope>
    <source>
        <strain evidence="5 6">I-24</strain>
    </source>
</reference>
<keyword evidence="3" id="KW-0804">Transcription</keyword>
<evidence type="ECO:0000313" key="5">
    <source>
        <dbReference type="EMBL" id="QHW00394.1"/>
    </source>
</evidence>
<dbReference type="PROSITE" id="PS51118">
    <property type="entry name" value="HTH_HXLR"/>
    <property type="match status" value="1"/>
</dbReference>
<evidence type="ECO:0000259" key="4">
    <source>
        <dbReference type="PROSITE" id="PS51118"/>
    </source>
</evidence>
<sequence>MRKTTSTNTQNAKQLTANCPILSTFHLLGGRWKIALIWNIAQDINRFGLLRNQLPGLSQKMLGQQLKELEQDGFIGKTNFAEVPPRTEYYLTELGQSLLPLLAQVYDWGLAHNLPQRVRERYEAEAASQPSG</sequence>
<evidence type="ECO:0000256" key="3">
    <source>
        <dbReference type="ARBA" id="ARBA00023163"/>
    </source>
</evidence>
<dbReference type="KEGG" id="senf:GJR95_37600"/>
<keyword evidence="1" id="KW-0805">Transcription regulation</keyword>
<keyword evidence="2" id="KW-0238">DNA-binding</keyword>
<dbReference type="PANTHER" id="PTHR33204">
    <property type="entry name" value="TRANSCRIPTIONAL REGULATOR, MARR FAMILY"/>
    <property type="match status" value="1"/>
</dbReference>
<dbReference type="Pfam" id="PF01638">
    <property type="entry name" value="HxlR"/>
    <property type="match status" value="1"/>
</dbReference>
<dbReference type="EMBL" id="CP045997">
    <property type="protein sequence ID" value="QHW00394.1"/>
    <property type="molecule type" value="Genomic_DNA"/>
</dbReference>
<accession>A0A6P1W4N3</accession>
<feature type="domain" description="HTH hxlR-type" evidence="4">
    <location>
        <begin position="19"/>
        <end position="117"/>
    </location>
</feature>
<gene>
    <name evidence="5" type="ORF">GJR95_37600</name>
</gene>
<name>A0A6P1W4N3_9BACT</name>
<dbReference type="InterPro" id="IPR036390">
    <property type="entry name" value="WH_DNA-bd_sf"/>
</dbReference>
<dbReference type="GO" id="GO:0003677">
    <property type="term" value="F:DNA binding"/>
    <property type="evidence" value="ECO:0007669"/>
    <property type="project" value="UniProtKB-KW"/>
</dbReference>
<protein>
    <submittedName>
        <fullName evidence="5">Transcriptional regulator</fullName>
    </submittedName>
</protein>
<organism evidence="5 6">
    <name type="scientific">Spirosoma endbachense</name>
    <dbReference type="NCBI Taxonomy" id="2666025"/>
    <lineage>
        <taxon>Bacteria</taxon>
        <taxon>Pseudomonadati</taxon>
        <taxon>Bacteroidota</taxon>
        <taxon>Cytophagia</taxon>
        <taxon>Cytophagales</taxon>
        <taxon>Cytophagaceae</taxon>
        <taxon>Spirosoma</taxon>
    </lineage>
</organism>
<dbReference type="Gene3D" id="1.10.10.10">
    <property type="entry name" value="Winged helix-like DNA-binding domain superfamily/Winged helix DNA-binding domain"/>
    <property type="match status" value="1"/>
</dbReference>
<dbReference type="SUPFAM" id="SSF46785">
    <property type="entry name" value="Winged helix' DNA-binding domain"/>
    <property type="match status" value="1"/>
</dbReference>
<dbReference type="Proteomes" id="UP000464577">
    <property type="component" value="Chromosome"/>
</dbReference>
<dbReference type="InterPro" id="IPR002577">
    <property type="entry name" value="HTH_HxlR"/>
</dbReference>
<proteinExistence type="predicted"/>
<evidence type="ECO:0000256" key="2">
    <source>
        <dbReference type="ARBA" id="ARBA00023125"/>
    </source>
</evidence>
<dbReference type="PANTHER" id="PTHR33204:SF29">
    <property type="entry name" value="TRANSCRIPTIONAL REGULATOR"/>
    <property type="match status" value="1"/>
</dbReference>